<dbReference type="Proteomes" id="UP001152795">
    <property type="component" value="Unassembled WGS sequence"/>
</dbReference>
<comment type="caution">
    <text evidence="1">The sequence shown here is derived from an EMBL/GenBank/DDBJ whole genome shotgun (WGS) entry which is preliminary data.</text>
</comment>
<dbReference type="SUPFAM" id="SSF56672">
    <property type="entry name" value="DNA/RNA polymerases"/>
    <property type="match status" value="1"/>
</dbReference>
<dbReference type="InterPro" id="IPR000477">
    <property type="entry name" value="RT_dom"/>
</dbReference>
<dbReference type="InterPro" id="IPR043502">
    <property type="entry name" value="DNA/RNA_pol_sf"/>
</dbReference>
<sequence length="215" mass="23904">MLEAMDKKHVTALILLDLSKAFDSINHTILLHKLKCVGASPLAIQWFESYLSGRSQYVRIGSTVSSTSALTHGVPQGSILSPFLFGIYVNDLPAVTVSSDLDSYVDDSKLHLAFLVEDVQQTIAKLENDLYKTAKWCLEHQLLINPDKTKLLLVGTRSMLQNLPTQINLNFLGKTLKPVSVVKDLGMHLDLHLSYDDHISKLSSTCINKLCQISR</sequence>
<feature type="non-terminal residue" evidence="1">
    <location>
        <position position="215"/>
    </location>
</feature>
<evidence type="ECO:0000313" key="1">
    <source>
        <dbReference type="EMBL" id="CAB4036956.1"/>
    </source>
</evidence>
<protein>
    <submittedName>
        <fullName evidence="1">Uncharacterized protein</fullName>
    </submittedName>
</protein>
<organism evidence="1 2">
    <name type="scientific">Paramuricea clavata</name>
    <name type="common">Red gorgonian</name>
    <name type="synonym">Violescent sea-whip</name>
    <dbReference type="NCBI Taxonomy" id="317549"/>
    <lineage>
        <taxon>Eukaryota</taxon>
        <taxon>Metazoa</taxon>
        <taxon>Cnidaria</taxon>
        <taxon>Anthozoa</taxon>
        <taxon>Octocorallia</taxon>
        <taxon>Malacalcyonacea</taxon>
        <taxon>Plexauridae</taxon>
        <taxon>Paramuricea</taxon>
    </lineage>
</organism>
<dbReference type="Pfam" id="PF00078">
    <property type="entry name" value="RVT_1"/>
    <property type="match status" value="1"/>
</dbReference>
<accession>A0A6S7JVS7</accession>
<gene>
    <name evidence="1" type="ORF">PACLA_8A060743</name>
</gene>
<reference evidence="1" key="1">
    <citation type="submission" date="2020-04" db="EMBL/GenBank/DDBJ databases">
        <authorList>
            <person name="Alioto T."/>
            <person name="Alioto T."/>
            <person name="Gomez Garrido J."/>
        </authorList>
    </citation>
    <scope>NUCLEOTIDE SEQUENCE</scope>
    <source>
        <strain evidence="1">A484AB</strain>
    </source>
</reference>
<evidence type="ECO:0000313" key="2">
    <source>
        <dbReference type="Proteomes" id="UP001152795"/>
    </source>
</evidence>
<dbReference type="PROSITE" id="PS50878">
    <property type="entry name" value="RT_POL"/>
    <property type="match status" value="1"/>
</dbReference>
<dbReference type="PANTHER" id="PTHR33332">
    <property type="entry name" value="REVERSE TRANSCRIPTASE DOMAIN-CONTAINING PROTEIN"/>
    <property type="match status" value="1"/>
</dbReference>
<dbReference type="EMBL" id="CACRXK020022586">
    <property type="protein sequence ID" value="CAB4036956.1"/>
    <property type="molecule type" value="Genomic_DNA"/>
</dbReference>
<keyword evidence="2" id="KW-1185">Reference proteome</keyword>
<name>A0A6S7JVS7_PARCT</name>
<dbReference type="OrthoDB" id="426210at2759"/>
<dbReference type="AlphaFoldDB" id="A0A6S7JVS7"/>
<proteinExistence type="predicted"/>